<dbReference type="AlphaFoldDB" id="A0A6J2YX83"/>
<protein>
    <submittedName>
        <fullName evidence="2">Uncharacterized protein LOC115891194</fullName>
    </submittedName>
</protein>
<sequence>MAELDLLIRQRAAVKGNLTRQKSYLEQIQDEEISERIVVELKLRLSKVEVLLDKFYEIQDEIESKVEENQLGAQEQERENFEVSFYSTAADFQEILNSIETRNVSQNDSNGMVPTENVSSVVPQKIVQLPALKLPTFSGRYDAWVEFRDAFKALIHENSGLTNVQKFYYLRSSLKDDSLNLIESIPVSDSNYQD</sequence>
<gene>
    <name evidence="2" type="primary">LOC115891194</name>
</gene>
<proteinExistence type="predicted"/>
<reference evidence="2" key="1">
    <citation type="submission" date="2025-08" db="UniProtKB">
        <authorList>
            <consortium name="RefSeq"/>
        </authorList>
    </citation>
    <scope>IDENTIFICATION</scope>
    <source>
        <tissue evidence="2">Gonads</tissue>
    </source>
</reference>
<dbReference type="OrthoDB" id="6761177at2759"/>
<dbReference type="InParanoid" id="A0A6J2YX83"/>
<dbReference type="PANTHER" id="PTHR22954">
    <property type="entry name" value="RETROVIRAL PROTEASE-RELATED"/>
    <property type="match status" value="1"/>
</dbReference>
<dbReference type="Pfam" id="PF03564">
    <property type="entry name" value="DUF1759"/>
    <property type="match status" value="1"/>
</dbReference>
<dbReference type="PANTHER" id="PTHR22954:SF3">
    <property type="entry name" value="PROTEIN CBG08539"/>
    <property type="match status" value="1"/>
</dbReference>
<dbReference type="RefSeq" id="XP_030767465.1">
    <property type="nucleotide sequence ID" value="XM_030911605.1"/>
</dbReference>
<evidence type="ECO:0000313" key="1">
    <source>
        <dbReference type="Proteomes" id="UP000504635"/>
    </source>
</evidence>
<dbReference type="InterPro" id="IPR005312">
    <property type="entry name" value="DUF1759"/>
</dbReference>
<name>A0A6J2YX83_SITOR</name>
<evidence type="ECO:0000313" key="2">
    <source>
        <dbReference type="RefSeq" id="XP_030767465.1"/>
    </source>
</evidence>
<organism evidence="1 2">
    <name type="scientific">Sitophilus oryzae</name>
    <name type="common">Rice weevil</name>
    <name type="synonym">Curculio oryzae</name>
    <dbReference type="NCBI Taxonomy" id="7048"/>
    <lineage>
        <taxon>Eukaryota</taxon>
        <taxon>Metazoa</taxon>
        <taxon>Ecdysozoa</taxon>
        <taxon>Arthropoda</taxon>
        <taxon>Hexapoda</taxon>
        <taxon>Insecta</taxon>
        <taxon>Pterygota</taxon>
        <taxon>Neoptera</taxon>
        <taxon>Endopterygota</taxon>
        <taxon>Coleoptera</taxon>
        <taxon>Polyphaga</taxon>
        <taxon>Cucujiformia</taxon>
        <taxon>Curculionidae</taxon>
        <taxon>Dryophthorinae</taxon>
        <taxon>Sitophilus</taxon>
    </lineage>
</organism>
<dbReference type="Proteomes" id="UP000504635">
    <property type="component" value="Unplaced"/>
</dbReference>
<feature type="non-terminal residue" evidence="2">
    <location>
        <position position="194"/>
    </location>
</feature>
<dbReference type="GeneID" id="115891194"/>
<dbReference type="KEGG" id="soy:115891194"/>
<keyword evidence="1" id="KW-1185">Reference proteome</keyword>
<accession>A0A6J2YX83</accession>